<dbReference type="PROSITE" id="PS51140">
    <property type="entry name" value="CUE"/>
    <property type="match status" value="1"/>
</dbReference>
<dbReference type="SMART" id="SM00546">
    <property type="entry name" value="CUE"/>
    <property type="match status" value="1"/>
</dbReference>
<gene>
    <name evidence="3" type="ORF">LPJ64_005602</name>
</gene>
<keyword evidence="4" id="KW-1185">Reference proteome</keyword>
<feature type="compositionally biased region" description="Low complexity" evidence="1">
    <location>
        <begin position="84"/>
        <end position="114"/>
    </location>
</feature>
<dbReference type="Proteomes" id="UP001145021">
    <property type="component" value="Unassembled WGS sequence"/>
</dbReference>
<feature type="domain" description="CUE" evidence="2">
    <location>
        <begin position="4"/>
        <end position="47"/>
    </location>
</feature>
<evidence type="ECO:0000259" key="2">
    <source>
        <dbReference type="PROSITE" id="PS51140"/>
    </source>
</evidence>
<dbReference type="InterPro" id="IPR009060">
    <property type="entry name" value="UBA-like_sf"/>
</dbReference>
<dbReference type="PANTHER" id="PTHR16461">
    <property type="entry name" value="TOLL-INTERACTING PROTEIN"/>
    <property type="match status" value="1"/>
</dbReference>
<sequence>MGDEYTKTLSHLCELFPEMEKDVVETVLNQNGNLPDPTVSALLNMNDPTFKPDQQDLTRQQEVQRDAEYARRLYQREVAANNYRQRQFQRQPSQRRQPGFQQQQQQRQQAGPQSYGLSTSTKSSQSPRPDGSQHTKTSTKIRNIFRLGSSSSNSNKRSASNTPPQTDPHRSSNHPHHSRQQYGADDSLNANTTANRHTLDSDFDSSSDSELNRASRTPELPTADHHPEPLMPPVGDTQGAGIKRNPSDVFGHLDTANDLSSAYVPLSPSRIAALAPTATATVTATTVTAFSGDAANAPVLPPRIATTSQQPSIEPLASAATVDIDLEHPFDSNPLLIQNNKDEQPISTNPFEQPAVQDTNPFRSRKNTL</sequence>
<comment type="caution">
    <text evidence="3">The sequence shown here is derived from an EMBL/GenBank/DDBJ whole genome shotgun (WGS) entry which is preliminary data.</text>
</comment>
<organism evidence="3 4">
    <name type="scientific">Coemansia asiatica</name>
    <dbReference type="NCBI Taxonomy" id="1052880"/>
    <lineage>
        <taxon>Eukaryota</taxon>
        <taxon>Fungi</taxon>
        <taxon>Fungi incertae sedis</taxon>
        <taxon>Zoopagomycota</taxon>
        <taxon>Kickxellomycotina</taxon>
        <taxon>Kickxellomycetes</taxon>
        <taxon>Kickxellales</taxon>
        <taxon>Kickxellaceae</taxon>
        <taxon>Coemansia</taxon>
    </lineage>
</organism>
<proteinExistence type="predicted"/>
<dbReference type="Gene3D" id="1.10.8.10">
    <property type="entry name" value="DNA helicase RuvA subunit, C-terminal domain"/>
    <property type="match status" value="1"/>
</dbReference>
<dbReference type="PANTHER" id="PTHR16461:SF5">
    <property type="entry name" value="TOLL-INTERACTING PROTEIN"/>
    <property type="match status" value="1"/>
</dbReference>
<feature type="region of interest" description="Disordered" evidence="1">
    <location>
        <begin position="333"/>
        <end position="369"/>
    </location>
</feature>
<evidence type="ECO:0000313" key="3">
    <source>
        <dbReference type="EMBL" id="KAJ1642564.1"/>
    </source>
</evidence>
<dbReference type="GO" id="GO:0006511">
    <property type="term" value="P:ubiquitin-dependent protein catabolic process"/>
    <property type="evidence" value="ECO:0007669"/>
    <property type="project" value="TreeGrafter"/>
</dbReference>
<dbReference type="InterPro" id="IPR003892">
    <property type="entry name" value="CUE"/>
</dbReference>
<feature type="compositionally biased region" description="Polar residues" evidence="1">
    <location>
        <begin position="115"/>
        <end position="141"/>
    </location>
</feature>
<feature type="compositionally biased region" description="Polar residues" evidence="1">
    <location>
        <begin position="335"/>
        <end position="362"/>
    </location>
</feature>
<accession>A0A9W7XG55</accession>
<dbReference type="GO" id="GO:0005737">
    <property type="term" value="C:cytoplasm"/>
    <property type="evidence" value="ECO:0007669"/>
    <property type="project" value="TreeGrafter"/>
</dbReference>
<evidence type="ECO:0000313" key="4">
    <source>
        <dbReference type="Proteomes" id="UP001145021"/>
    </source>
</evidence>
<feature type="compositionally biased region" description="Low complexity" evidence="1">
    <location>
        <begin position="149"/>
        <end position="161"/>
    </location>
</feature>
<reference evidence="3" key="1">
    <citation type="submission" date="2022-07" db="EMBL/GenBank/DDBJ databases">
        <title>Phylogenomic reconstructions and comparative analyses of Kickxellomycotina fungi.</title>
        <authorList>
            <person name="Reynolds N.K."/>
            <person name="Stajich J.E."/>
            <person name="Barry K."/>
            <person name="Grigoriev I.V."/>
            <person name="Crous P."/>
            <person name="Smith M.E."/>
        </authorList>
    </citation>
    <scope>NUCLEOTIDE SEQUENCE</scope>
    <source>
        <strain evidence="3">NBRC 105413</strain>
    </source>
</reference>
<dbReference type="EMBL" id="JANBOH010000377">
    <property type="protein sequence ID" value="KAJ1642564.1"/>
    <property type="molecule type" value="Genomic_DNA"/>
</dbReference>
<protein>
    <recommendedName>
        <fullName evidence="2">CUE domain-containing protein</fullName>
    </recommendedName>
</protein>
<feature type="region of interest" description="Disordered" evidence="1">
    <location>
        <begin position="78"/>
        <end position="247"/>
    </location>
</feature>
<dbReference type="AlphaFoldDB" id="A0A9W7XG55"/>
<dbReference type="SUPFAM" id="SSF46934">
    <property type="entry name" value="UBA-like"/>
    <property type="match status" value="1"/>
</dbReference>
<dbReference type="GO" id="GO:0031624">
    <property type="term" value="F:ubiquitin conjugating enzyme binding"/>
    <property type="evidence" value="ECO:0007669"/>
    <property type="project" value="TreeGrafter"/>
</dbReference>
<dbReference type="Pfam" id="PF02845">
    <property type="entry name" value="CUE"/>
    <property type="match status" value="1"/>
</dbReference>
<evidence type="ECO:0000256" key="1">
    <source>
        <dbReference type="SAM" id="MobiDB-lite"/>
    </source>
</evidence>
<dbReference type="GO" id="GO:0043130">
    <property type="term" value="F:ubiquitin binding"/>
    <property type="evidence" value="ECO:0007669"/>
    <property type="project" value="InterPro"/>
</dbReference>
<name>A0A9W7XG55_9FUNG</name>